<protein>
    <submittedName>
        <fullName evidence="2">Uncharacterized protein</fullName>
    </submittedName>
</protein>
<evidence type="ECO:0000256" key="1">
    <source>
        <dbReference type="SAM" id="MobiDB-lite"/>
    </source>
</evidence>
<evidence type="ECO:0000313" key="3">
    <source>
        <dbReference type="Proteomes" id="UP000800200"/>
    </source>
</evidence>
<reference evidence="2" key="1">
    <citation type="journal article" date="2020" name="Stud. Mycol.">
        <title>101 Dothideomycetes genomes: a test case for predicting lifestyles and emergence of pathogens.</title>
        <authorList>
            <person name="Haridas S."/>
            <person name="Albert R."/>
            <person name="Binder M."/>
            <person name="Bloem J."/>
            <person name="Labutti K."/>
            <person name="Salamov A."/>
            <person name="Andreopoulos B."/>
            <person name="Baker S."/>
            <person name="Barry K."/>
            <person name="Bills G."/>
            <person name="Bluhm B."/>
            <person name="Cannon C."/>
            <person name="Castanera R."/>
            <person name="Culley D."/>
            <person name="Daum C."/>
            <person name="Ezra D."/>
            <person name="Gonzalez J."/>
            <person name="Henrissat B."/>
            <person name="Kuo A."/>
            <person name="Liang C."/>
            <person name="Lipzen A."/>
            <person name="Lutzoni F."/>
            <person name="Magnuson J."/>
            <person name="Mondo S."/>
            <person name="Nolan M."/>
            <person name="Ohm R."/>
            <person name="Pangilinan J."/>
            <person name="Park H.-J."/>
            <person name="Ramirez L."/>
            <person name="Alfaro M."/>
            <person name="Sun H."/>
            <person name="Tritt A."/>
            <person name="Yoshinaga Y."/>
            <person name="Zwiers L.-H."/>
            <person name="Turgeon B."/>
            <person name="Goodwin S."/>
            <person name="Spatafora J."/>
            <person name="Crous P."/>
            <person name="Grigoriev I."/>
        </authorList>
    </citation>
    <scope>NUCLEOTIDE SEQUENCE</scope>
    <source>
        <strain evidence="2">CBS 207.26</strain>
    </source>
</reference>
<organism evidence="2 3">
    <name type="scientific">Zopfia rhizophila CBS 207.26</name>
    <dbReference type="NCBI Taxonomy" id="1314779"/>
    <lineage>
        <taxon>Eukaryota</taxon>
        <taxon>Fungi</taxon>
        <taxon>Dikarya</taxon>
        <taxon>Ascomycota</taxon>
        <taxon>Pezizomycotina</taxon>
        <taxon>Dothideomycetes</taxon>
        <taxon>Dothideomycetes incertae sedis</taxon>
        <taxon>Zopfiaceae</taxon>
        <taxon>Zopfia</taxon>
    </lineage>
</organism>
<keyword evidence="3" id="KW-1185">Reference proteome</keyword>
<accession>A0A6A6EQH5</accession>
<proteinExistence type="predicted"/>
<feature type="region of interest" description="Disordered" evidence="1">
    <location>
        <begin position="16"/>
        <end position="35"/>
    </location>
</feature>
<dbReference type="EMBL" id="ML994614">
    <property type="protein sequence ID" value="KAF2192958.1"/>
    <property type="molecule type" value="Genomic_DNA"/>
</dbReference>
<name>A0A6A6EQH5_9PEZI</name>
<evidence type="ECO:0000313" key="2">
    <source>
        <dbReference type="EMBL" id="KAF2192958.1"/>
    </source>
</evidence>
<dbReference type="AlphaFoldDB" id="A0A6A6EQH5"/>
<sequence>MCQRMIDVWTWRAGQTSVPNNDTSASRSRRISNSLATPGCTPTGSEFCNSSWVPATSSTSNPRKLNNAVVSGLMLTSPTICHFL</sequence>
<dbReference type="Proteomes" id="UP000800200">
    <property type="component" value="Unassembled WGS sequence"/>
</dbReference>
<gene>
    <name evidence="2" type="ORF">K469DRAFT_280982</name>
</gene>